<reference evidence="2 3" key="1">
    <citation type="submission" date="2021-05" db="EMBL/GenBank/DDBJ databases">
        <title>Kineosporia and Streptomyces sp. nov. two new marine actinobacteria isolated from Coral.</title>
        <authorList>
            <person name="Buangrab K."/>
            <person name="Sutthacheep M."/>
            <person name="Yeemin T."/>
            <person name="Harunari E."/>
            <person name="Igarashi Y."/>
            <person name="Kanchanasin P."/>
            <person name="Tanasupawat S."/>
            <person name="Phongsopitanun W."/>
        </authorList>
    </citation>
    <scope>NUCLEOTIDE SEQUENCE [LARGE SCALE GENOMIC DNA]</scope>
    <source>
        <strain evidence="2 3">J2-2</strain>
    </source>
</reference>
<dbReference type="EMBL" id="JAHBAY010000010">
    <property type="protein sequence ID" value="MBT0771812.1"/>
    <property type="molecule type" value="Genomic_DNA"/>
</dbReference>
<organism evidence="2 3">
    <name type="scientific">Kineosporia corallincola</name>
    <dbReference type="NCBI Taxonomy" id="2835133"/>
    <lineage>
        <taxon>Bacteria</taxon>
        <taxon>Bacillati</taxon>
        <taxon>Actinomycetota</taxon>
        <taxon>Actinomycetes</taxon>
        <taxon>Kineosporiales</taxon>
        <taxon>Kineosporiaceae</taxon>
        <taxon>Kineosporia</taxon>
    </lineage>
</organism>
<evidence type="ECO:0000256" key="1">
    <source>
        <dbReference type="SAM" id="MobiDB-lite"/>
    </source>
</evidence>
<gene>
    <name evidence="2" type="ORF">KIH74_22920</name>
</gene>
<protein>
    <recommendedName>
        <fullName evidence="4">Transposase</fullName>
    </recommendedName>
</protein>
<name>A0ABS5TL33_9ACTN</name>
<evidence type="ECO:0000313" key="3">
    <source>
        <dbReference type="Proteomes" id="UP001197247"/>
    </source>
</evidence>
<dbReference type="RefSeq" id="WP_214158183.1">
    <property type="nucleotide sequence ID" value="NZ_JAHBAY010000010.1"/>
</dbReference>
<comment type="caution">
    <text evidence="2">The sequence shown here is derived from an EMBL/GenBank/DDBJ whole genome shotgun (WGS) entry which is preliminary data.</text>
</comment>
<dbReference type="Proteomes" id="UP001197247">
    <property type="component" value="Unassembled WGS sequence"/>
</dbReference>
<sequence length="113" mass="12280">MAFAVNRQGITQMLVMPGILADMGRRAGLVAARAKETAPVDETGSHPGQYRDSITTRTLIRPRDEDPPRARRKAPRACGRVTASAPESLLVEFGTEKQDAHRTLRDALDVAGD</sequence>
<feature type="region of interest" description="Disordered" evidence="1">
    <location>
        <begin position="59"/>
        <end position="81"/>
    </location>
</feature>
<proteinExistence type="predicted"/>
<evidence type="ECO:0000313" key="2">
    <source>
        <dbReference type="EMBL" id="MBT0771812.1"/>
    </source>
</evidence>
<accession>A0ABS5TL33</accession>
<evidence type="ECO:0008006" key="4">
    <source>
        <dbReference type="Google" id="ProtNLM"/>
    </source>
</evidence>
<keyword evidence="3" id="KW-1185">Reference proteome</keyword>